<keyword evidence="3" id="KW-1185">Reference proteome</keyword>
<feature type="domain" description="AB hydrolase-1" evidence="1">
    <location>
        <begin position="16"/>
        <end position="246"/>
    </location>
</feature>
<evidence type="ECO:0000259" key="1">
    <source>
        <dbReference type="Pfam" id="PF00561"/>
    </source>
</evidence>
<dbReference type="Pfam" id="PF00561">
    <property type="entry name" value="Abhydrolase_1"/>
    <property type="match status" value="1"/>
</dbReference>
<dbReference type="InterPro" id="IPR029058">
    <property type="entry name" value="AB_hydrolase_fold"/>
</dbReference>
<organism evidence="2 3">
    <name type="scientific">Mycobacterium sherrisii</name>
    <dbReference type="NCBI Taxonomy" id="243061"/>
    <lineage>
        <taxon>Bacteria</taxon>
        <taxon>Bacillati</taxon>
        <taxon>Actinomycetota</taxon>
        <taxon>Actinomycetes</taxon>
        <taxon>Mycobacteriales</taxon>
        <taxon>Mycobacteriaceae</taxon>
        <taxon>Mycobacterium</taxon>
        <taxon>Mycobacterium simiae complex</taxon>
    </lineage>
</organism>
<dbReference type="STRING" id="243061.AWC25_16570"/>
<evidence type="ECO:0000313" key="3">
    <source>
        <dbReference type="Proteomes" id="UP000094224"/>
    </source>
</evidence>
<name>A0A1E3SP16_9MYCO</name>
<protein>
    <recommendedName>
        <fullName evidence="1">AB hydrolase-1 domain-containing protein</fullName>
    </recommendedName>
</protein>
<reference evidence="3" key="1">
    <citation type="submission" date="2016-09" db="EMBL/GenBank/DDBJ databases">
        <authorList>
            <person name="Greninger A.L."/>
            <person name="Jerome K.R."/>
            <person name="Mcnair B."/>
            <person name="Wallis C."/>
            <person name="Fang F."/>
        </authorList>
    </citation>
    <scope>NUCLEOTIDE SEQUENCE [LARGE SCALE GENOMIC DNA]</scope>
    <source>
        <strain evidence="3">BC1_M4</strain>
    </source>
</reference>
<accession>A0A1E3SP16</accession>
<comment type="caution">
    <text evidence="2">The sequence shown here is derived from an EMBL/GenBank/DDBJ whole genome shotgun (WGS) entry which is preliminary data.</text>
</comment>
<sequence>MRIVGQRWRPAASVGTVVMLHGGGQTRHSWDTSAAQLARTGWSVVTYDARGHGDSDWSAHGDYGIAAGVADLMRVLEHVDPHPVLVGASMGGLTALFAASESTDLASAVILVDIVARIEPAGRDRIRAFMTAHQNGFATLDAVADAVAAYSNNRRRPRNLDGLRHNVRQRDDGRWYWHWDPELLGSAQPDLDTQQLQIRTAAERITQPSLLVRGRNSDIVSPEGAREMLAYMPSARLIEVNAGHMVAGDDNDVFVTEIIRFLDDLRPGIDPQRS</sequence>
<dbReference type="AlphaFoldDB" id="A0A1E3SP16"/>
<dbReference type="PANTHER" id="PTHR43194:SF2">
    <property type="entry name" value="PEROXISOMAL MEMBRANE PROTEIN LPX1"/>
    <property type="match status" value="1"/>
</dbReference>
<dbReference type="InterPro" id="IPR000073">
    <property type="entry name" value="AB_hydrolase_1"/>
</dbReference>
<dbReference type="GO" id="GO:0003824">
    <property type="term" value="F:catalytic activity"/>
    <property type="evidence" value="ECO:0007669"/>
    <property type="project" value="UniProtKB-ARBA"/>
</dbReference>
<dbReference type="PANTHER" id="PTHR43194">
    <property type="entry name" value="HYDROLASE ALPHA/BETA FOLD FAMILY"/>
    <property type="match status" value="1"/>
</dbReference>
<dbReference type="SUPFAM" id="SSF53474">
    <property type="entry name" value="alpha/beta-Hydrolases"/>
    <property type="match status" value="1"/>
</dbReference>
<dbReference type="Proteomes" id="UP000094224">
    <property type="component" value="Unassembled WGS sequence"/>
</dbReference>
<dbReference type="EMBL" id="MIHC01000039">
    <property type="protein sequence ID" value="ODR03897.1"/>
    <property type="molecule type" value="Genomic_DNA"/>
</dbReference>
<dbReference type="InterPro" id="IPR050228">
    <property type="entry name" value="Carboxylesterase_BioH"/>
</dbReference>
<dbReference type="PRINTS" id="PR00111">
    <property type="entry name" value="ABHYDROLASE"/>
</dbReference>
<gene>
    <name evidence="2" type="ORF">BHQ21_19735</name>
</gene>
<dbReference type="Gene3D" id="3.40.50.1820">
    <property type="entry name" value="alpha/beta hydrolase"/>
    <property type="match status" value="1"/>
</dbReference>
<evidence type="ECO:0000313" key="2">
    <source>
        <dbReference type="EMBL" id="ODR03897.1"/>
    </source>
</evidence>
<proteinExistence type="predicted"/>